<dbReference type="GO" id="GO:0005694">
    <property type="term" value="C:chromosome"/>
    <property type="evidence" value="ECO:0007669"/>
    <property type="project" value="TreeGrafter"/>
</dbReference>
<dbReference type="PANTHER" id="PTHR11139">
    <property type="entry name" value="ATAXIA TELANGIECTASIA MUTATED ATM -RELATED"/>
    <property type="match status" value="1"/>
</dbReference>
<dbReference type="GO" id="GO:0005634">
    <property type="term" value="C:nucleus"/>
    <property type="evidence" value="ECO:0007669"/>
    <property type="project" value="TreeGrafter"/>
</dbReference>
<keyword evidence="2" id="KW-0418">Kinase</keyword>
<dbReference type="GO" id="GO:0000077">
    <property type="term" value="P:DNA damage checkpoint signaling"/>
    <property type="evidence" value="ECO:0007669"/>
    <property type="project" value="TreeGrafter"/>
</dbReference>
<dbReference type="Gene3D" id="1.25.10.10">
    <property type="entry name" value="Leucine-rich Repeat Variant"/>
    <property type="match status" value="2"/>
</dbReference>
<dbReference type="SUPFAM" id="SSF48371">
    <property type="entry name" value="ARM repeat"/>
    <property type="match status" value="1"/>
</dbReference>
<dbReference type="Pfam" id="PF08064">
    <property type="entry name" value="UME"/>
    <property type="match status" value="1"/>
</dbReference>
<gene>
    <name evidence="4" type="ORF">ONZ51_g5540</name>
</gene>
<dbReference type="GO" id="GO:0000723">
    <property type="term" value="P:telomere maintenance"/>
    <property type="evidence" value="ECO:0007669"/>
    <property type="project" value="TreeGrafter"/>
</dbReference>
<name>A0AAD7TU14_9APHY</name>
<reference evidence="4" key="1">
    <citation type="submission" date="2022-11" db="EMBL/GenBank/DDBJ databases">
        <title>Genome Sequence of Cubamyces cubensis.</title>
        <authorList>
            <person name="Buettner E."/>
        </authorList>
    </citation>
    <scope>NUCLEOTIDE SEQUENCE</scope>
    <source>
        <strain evidence="4">MPL-01</strain>
    </source>
</reference>
<dbReference type="EMBL" id="JAPEVG010000120">
    <property type="protein sequence ID" value="KAJ8482181.1"/>
    <property type="molecule type" value="Genomic_DNA"/>
</dbReference>
<dbReference type="Proteomes" id="UP001215151">
    <property type="component" value="Unassembled WGS sequence"/>
</dbReference>
<proteinExistence type="predicted"/>
<dbReference type="InterPro" id="IPR016024">
    <property type="entry name" value="ARM-type_fold"/>
</dbReference>
<evidence type="ECO:0000256" key="2">
    <source>
        <dbReference type="ARBA" id="ARBA00022777"/>
    </source>
</evidence>
<dbReference type="InterPro" id="IPR050517">
    <property type="entry name" value="DDR_Repair_Kinase"/>
</dbReference>
<dbReference type="InterPro" id="IPR056802">
    <property type="entry name" value="ATR-like_M-HEAT"/>
</dbReference>
<dbReference type="GO" id="GO:0006281">
    <property type="term" value="P:DNA repair"/>
    <property type="evidence" value="ECO:0007669"/>
    <property type="project" value="TreeGrafter"/>
</dbReference>
<comment type="caution">
    <text evidence="4">The sequence shown here is derived from an EMBL/GenBank/DDBJ whole genome shotgun (WGS) entry which is preliminary data.</text>
</comment>
<keyword evidence="2" id="KW-0808">Transferase</keyword>
<dbReference type="EC" id="2.7.11.1" evidence="1"/>
<dbReference type="InterPro" id="IPR011989">
    <property type="entry name" value="ARM-like"/>
</dbReference>
<evidence type="ECO:0000313" key="4">
    <source>
        <dbReference type="EMBL" id="KAJ8482181.1"/>
    </source>
</evidence>
<dbReference type="InterPro" id="IPR012993">
    <property type="entry name" value="UME"/>
</dbReference>
<dbReference type="GO" id="GO:0004674">
    <property type="term" value="F:protein serine/threonine kinase activity"/>
    <property type="evidence" value="ECO:0007669"/>
    <property type="project" value="UniProtKB-EC"/>
</dbReference>
<dbReference type="PANTHER" id="PTHR11139:SF125">
    <property type="entry name" value="SERINE_THREONINE-PROTEIN KINASE MEC1"/>
    <property type="match status" value="1"/>
</dbReference>
<keyword evidence="5" id="KW-1185">Reference proteome</keyword>
<dbReference type="Pfam" id="PF25030">
    <property type="entry name" value="M-HEAT_ATR"/>
    <property type="match status" value="1"/>
</dbReference>
<evidence type="ECO:0000313" key="5">
    <source>
        <dbReference type="Proteomes" id="UP001215151"/>
    </source>
</evidence>
<accession>A0AAD7TU14</accession>
<sequence length="1508" mass="166269">MSSQIPPSSLPPTFQENGEPAHFLSWMEGQLSELLSTPKPGLKNTRANWLTMAANLLHIPALAPPGVLPWNAMHEQIKFNEVGLALLYNAALRVPSLLAGDPVLAQALFSMICALCCILDLWVDADVPPEEGYLGPSELYTRAASIGAALLRGLGDEVLPEAGPQAREVVRVLVNRCLSIIGELLSISEDPDMPMELEICSTPEVAARLKAASKTNKISITRVTQIPLVISSLLEICCTAFASSTANYWFFTDIVRDTAQLSLKVYDYLFYSCTVAEAATSRALARTCTAMTACATVYGFDAVAASCWTKLLLYRIEKGPEEHWDKVERDLVIVLRASKLRPSSHSDFRAILKAMQDAAWDDSSQPLRELCETYLGLFVPAMDEHALQNAKVLLDSASIQGSLLTAIDNRLSNTLGNADNLGGSTTRPWRVLVRDAVQAIIEPHVLDWMDDDDTLTDHDFVIRALTEVDARFAEHPVWNTAAPALETLAKNLGMLPCLLIHGEEECTSKAQKPDMNFVAVYLKVAFTILDSGDSSNTLEPVSAAVYESLGKSLRHHTAVMDGRIFEDIVGFIARGMKNPNRSVRLAAGRALVDLTKFLQRLEVTPTEWIVVVFQNISALLKHADLRIRETTAIIAGQIGKNACGVALRESICALVALLCDENPIIKGTAVLQLRALVKHHKKSPYSLTAPYMNRIAPYLVNQLRTHPDGVQECCRFLSVSQYDFINLTLKYTLPQLFAESDLKGLDAVAREMNSSVALLFLDQAHYILAHAFMLQGPGQTNKTLQFILNLLKAAATDASSLQISTLVGSCIVLLLTEIVICLGDEDPDVVDTAAKGLRKVARQHAPSKSRLPSGSDEEFAALLKEHMLGVISTLNDMLQEVHGKQSIEAKQKILRSFGEFAKQVGPAIINVAPQIMATLQTTLVVPQLSDAALQSWHSFLGVLDPVDIGPHVGPTSASFVASWSLFSHRGRQAAKQCLDYMVFSRGQELGPHLAEVADLSSIPELADTNQALATLRAQWTPQQRLTALLERLESDSLAVAIQSAIELKAFLTEADESYIRSLTFGDAFDPLVGHLVSALYRAASRDGEGTETLHDLAFACIGVVGAIDPDRFELRINDNRMIMLSNFTDERESTDFALHLIRDVLVGAFRSTSDIKYQSYLAYAIQQLLQFCKFTPALVNPGGSHSVPIRVRNRWNSLPKHVLEAVSPLLESRFSLETRPLKPQTYPIYPSQATYRQWIQVWTSDLIQKVSGERATQIFQVFIAVVRNKDVGVAHHLLPHLVLNVLASGDDDNAGAIRTEILAVLEDQVDPASKSSEDKKLLSAQTVFMLLDHLNKWIRAVRQDIARQQKADGRRASRNSQISSDAAEQLLRIDSILENIDQGLMANAAFQCKAYARSLMNLEQQVIAYRIRDSKEKLDAENAGARDRVDAVMSRDYQGHFERLHELYAHLDEPDGMEGISTMIISPSLEHQIRQHESTGTWTSAQSCWEAYYDVSGTWGTMIPCAHM</sequence>
<evidence type="ECO:0000259" key="3">
    <source>
        <dbReference type="SMART" id="SM00802"/>
    </source>
</evidence>
<organism evidence="4 5">
    <name type="scientific">Trametes cubensis</name>
    <dbReference type="NCBI Taxonomy" id="1111947"/>
    <lineage>
        <taxon>Eukaryota</taxon>
        <taxon>Fungi</taxon>
        <taxon>Dikarya</taxon>
        <taxon>Basidiomycota</taxon>
        <taxon>Agaricomycotina</taxon>
        <taxon>Agaricomycetes</taxon>
        <taxon>Polyporales</taxon>
        <taxon>Polyporaceae</taxon>
        <taxon>Trametes</taxon>
    </lineage>
</organism>
<evidence type="ECO:0000256" key="1">
    <source>
        <dbReference type="ARBA" id="ARBA00012513"/>
    </source>
</evidence>
<dbReference type="SMART" id="SM00802">
    <property type="entry name" value="UME"/>
    <property type="match status" value="1"/>
</dbReference>
<protein>
    <recommendedName>
        <fullName evidence="1">non-specific serine/threonine protein kinase</fullName>
        <ecNumber evidence="1">2.7.11.1</ecNumber>
    </recommendedName>
</protein>
<feature type="domain" description="UME" evidence="3">
    <location>
        <begin position="859"/>
        <end position="965"/>
    </location>
</feature>